<name>A0A9P5U8M6_9AGAR</name>
<organism evidence="2 3">
    <name type="scientific">Rhodocollybia butyracea</name>
    <dbReference type="NCBI Taxonomy" id="206335"/>
    <lineage>
        <taxon>Eukaryota</taxon>
        <taxon>Fungi</taxon>
        <taxon>Dikarya</taxon>
        <taxon>Basidiomycota</taxon>
        <taxon>Agaricomycotina</taxon>
        <taxon>Agaricomycetes</taxon>
        <taxon>Agaricomycetidae</taxon>
        <taxon>Agaricales</taxon>
        <taxon>Marasmiineae</taxon>
        <taxon>Omphalotaceae</taxon>
        <taxon>Rhodocollybia</taxon>
    </lineage>
</organism>
<gene>
    <name evidence="2" type="ORF">BDP27DRAFT_746059</name>
</gene>
<evidence type="ECO:0000313" key="3">
    <source>
        <dbReference type="Proteomes" id="UP000772434"/>
    </source>
</evidence>
<protein>
    <recommendedName>
        <fullName evidence="1">DUF7053 domain-containing protein</fullName>
    </recommendedName>
</protein>
<dbReference type="Pfam" id="PF23155">
    <property type="entry name" value="DUF7053"/>
    <property type="match status" value="1"/>
</dbReference>
<feature type="domain" description="DUF7053" evidence="1">
    <location>
        <begin position="11"/>
        <end position="55"/>
    </location>
</feature>
<accession>A0A9P5U8M6</accession>
<dbReference type="InterPro" id="IPR055481">
    <property type="entry name" value="DUF7053"/>
</dbReference>
<reference evidence="2" key="1">
    <citation type="submission" date="2020-11" db="EMBL/GenBank/DDBJ databases">
        <authorList>
            <consortium name="DOE Joint Genome Institute"/>
            <person name="Ahrendt S."/>
            <person name="Riley R."/>
            <person name="Andreopoulos W."/>
            <person name="Labutti K."/>
            <person name="Pangilinan J."/>
            <person name="Ruiz-Duenas F.J."/>
            <person name="Barrasa J.M."/>
            <person name="Sanchez-Garcia M."/>
            <person name="Camarero S."/>
            <person name="Miyauchi S."/>
            <person name="Serrano A."/>
            <person name="Linde D."/>
            <person name="Babiker R."/>
            <person name="Drula E."/>
            <person name="Ayuso-Fernandez I."/>
            <person name="Pacheco R."/>
            <person name="Padilla G."/>
            <person name="Ferreira P."/>
            <person name="Barriuso J."/>
            <person name="Kellner H."/>
            <person name="Castanera R."/>
            <person name="Alfaro M."/>
            <person name="Ramirez L."/>
            <person name="Pisabarro A.G."/>
            <person name="Kuo A."/>
            <person name="Tritt A."/>
            <person name="Lipzen A."/>
            <person name="He G."/>
            <person name="Yan M."/>
            <person name="Ng V."/>
            <person name="Cullen D."/>
            <person name="Martin F."/>
            <person name="Rosso M.-N."/>
            <person name="Henrissat B."/>
            <person name="Hibbett D."/>
            <person name="Martinez A.T."/>
            <person name="Grigoriev I.V."/>
        </authorList>
    </citation>
    <scope>NUCLEOTIDE SEQUENCE</scope>
    <source>
        <strain evidence="2">AH 40177</strain>
    </source>
</reference>
<sequence length="76" mass="8503">MLRMTWKVARNAETGDLEVSETVICRTLFLLHPFIIGTMSKAHAQMIDRLVEKVQENVKATRGEADGSEGKESEVV</sequence>
<keyword evidence="3" id="KW-1185">Reference proteome</keyword>
<dbReference type="OrthoDB" id="3246050at2759"/>
<dbReference type="AlphaFoldDB" id="A0A9P5U8M6"/>
<proteinExistence type="predicted"/>
<dbReference type="Proteomes" id="UP000772434">
    <property type="component" value="Unassembled WGS sequence"/>
</dbReference>
<comment type="caution">
    <text evidence="2">The sequence shown here is derived from an EMBL/GenBank/DDBJ whole genome shotgun (WGS) entry which is preliminary data.</text>
</comment>
<evidence type="ECO:0000313" key="2">
    <source>
        <dbReference type="EMBL" id="KAF9069093.1"/>
    </source>
</evidence>
<dbReference type="EMBL" id="JADNRY010000054">
    <property type="protein sequence ID" value="KAF9069093.1"/>
    <property type="molecule type" value="Genomic_DNA"/>
</dbReference>
<evidence type="ECO:0000259" key="1">
    <source>
        <dbReference type="Pfam" id="PF23155"/>
    </source>
</evidence>